<organism evidence="2 3">
    <name type="scientific">Colletotrichum sojae</name>
    <dbReference type="NCBI Taxonomy" id="2175907"/>
    <lineage>
        <taxon>Eukaryota</taxon>
        <taxon>Fungi</taxon>
        <taxon>Dikarya</taxon>
        <taxon>Ascomycota</taxon>
        <taxon>Pezizomycotina</taxon>
        <taxon>Sordariomycetes</taxon>
        <taxon>Hypocreomycetidae</taxon>
        <taxon>Glomerellales</taxon>
        <taxon>Glomerellaceae</taxon>
        <taxon>Colletotrichum</taxon>
        <taxon>Colletotrichum orchidearum species complex</taxon>
    </lineage>
</organism>
<comment type="caution">
    <text evidence="2">The sequence shown here is derived from an EMBL/GenBank/DDBJ whole genome shotgun (WGS) entry which is preliminary data.</text>
</comment>
<dbReference type="EMBL" id="WIGN01000079">
    <property type="protein sequence ID" value="KAF6811021.1"/>
    <property type="molecule type" value="Genomic_DNA"/>
</dbReference>
<name>A0A8H6MWR3_9PEZI</name>
<evidence type="ECO:0000256" key="1">
    <source>
        <dbReference type="SAM" id="MobiDB-lite"/>
    </source>
</evidence>
<evidence type="ECO:0000313" key="2">
    <source>
        <dbReference type="EMBL" id="KAF6811021.1"/>
    </source>
</evidence>
<protein>
    <submittedName>
        <fullName evidence="2">Uncharacterized protein</fullName>
    </submittedName>
</protein>
<accession>A0A8H6MWR3</accession>
<feature type="compositionally biased region" description="Polar residues" evidence="1">
    <location>
        <begin position="135"/>
        <end position="149"/>
    </location>
</feature>
<feature type="region of interest" description="Disordered" evidence="1">
    <location>
        <begin position="134"/>
        <end position="156"/>
    </location>
</feature>
<sequence>MIGWTAKTKQEVAEAFQTAVRGNLLRNSCHQLLRNFASSIMAYMMPGWKFLHETTLRADKFEPIINPVQLAVQAWCQKGSLEEALASEQGRSIPIIEKSIRECERYIDEMQKNYTKAALVQHCALRSKRQRSTRWHSASLTQERSSGATTAGDMFM</sequence>
<proteinExistence type="predicted"/>
<dbReference type="AlphaFoldDB" id="A0A8H6MWR3"/>
<dbReference type="Proteomes" id="UP000652219">
    <property type="component" value="Unassembled WGS sequence"/>
</dbReference>
<keyword evidence="3" id="KW-1185">Reference proteome</keyword>
<reference evidence="2 3" key="1">
    <citation type="journal article" date="2020" name="Phytopathology">
        <title>Genome Sequence Resources of Colletotrichum truncatum, C. plurivorum, C. musicola, and C. sojae: Four Species Pathogenic to Soybean (Glycine max).</title>
        <authorList>
            <person name="Rogerio F."/>
            <person name="Boufleur T.R."/>
            <person name="Ciampi-Guillardi M."/>
            <person name="Sukno S.A."/>
            <person name="Thon M.R."/>
            <person name="Massola Junior N.S."/>
            <person name="Baroncelli R."/>
        </authorList>
    </citation>
    <scope>NUCLEOTIDE SEQUENCE [LARGE SCALE GENOMIC DNA]</scope>
    <source>
        <strain evidence="2 3">LFN0009</strain>
    </source>
</reference>
<gene>
    <name evidence="2" type="ORF">CSOJ01_05945</name>
</gene>
<evidence type="ECO:0000313" key="3">
    <source>
        <dbReference type="Proteomes" id="UP000652219"/>
    </source>
</evidence>